<evidence type="ECO:0000313" key="3">
    <source>
        <dbReference type="Proteomes" id="UP000277580"/>
    </source>
</evidence>
<gene>
    <name evidence="2" type="ORF">P167DRAFT_561205</name>
</gene>
<feature type="region of interest" description="Disordered" evidence="1">
    <location>
        <begin position="520"/>
        <end position="545"/>
    </location>
</feature>
<dbReference type="AlphaFoldDB" id="A0A3N4L7T4"/>
<feature type="compositionally biased region" description="Polar residues" evidence="1">
    <location>
        <begin position="666"/>
        <end position="676"/>
    </location>
</feature>
<keyword evidence="3" id="KW-1185">Reference proteome</keyword>
<feature type="region of interest" description="Disordered" evidence="1">
    <location>
        <begin position="890"/>
        <end position="909"/>
    </location>
</feature>
<evidence type="ECO:0000313" key="2">
    <source>
        <dbReference type="EMBL" id="RPB17519.1"/>
    </source>
</evidence>
<dbReference type="Proteomes" id="UP000277580">
    <property type="component" value="Unassembled WGS sequence"/>
</dbReference>
<feature type="region of interest" description="Disordered" evidence="1">
    <location>
        <begin position="168"/>
        <end position="196"/>
    </location>
</feature>
<protein>
    <submittedName>
        <fullName evidence="2">Uncharacterized protein</fullName>
    </submittedName>
</protein>
<dbReference type="InParanoid" id="A0A3N4L7T4"/>
<reference evidence="2 3" key="1">
    <citation type="journal article" date="2018" name="Nat. Ecol. Evol.">
        <title>Pezizomycetes genomes reveal the molecular basis of ectomycorrhizal truffle lifestyle.</title>
        <authorList>
            <person name="Murat C."/>
            <person name="Payen T."/>
            <person name="Noel B."/>
            <person name="Kuo A."/>
            <person name="Morin E."/>
            <person name="Chen J."/>
            <person name="Kohler A."/>
            <person name="Krizsan K."/>
            <person name="Balestrini R."/>
            <person name="Da Silva C."/>
            <person name="Montanini B."/>
            <person name="Hainaut M."/>
            <person name="Levati E."/>
            <person name="Barry K.W."/>
            <person name="Belfiori B."/>
            <person name="Cichocki N."/>
            <person name="Clum A."/>
            <person name="Dockter R.B."/>
            <person name="Fauchery L."/>
            <person name="Guy J."/>
            <person name="Iotti M."/>
            <person name="Le Tacon F."/>
            <person name="Lindquist E.A."/>
            <person name="Lipzen A."/>
            <person name="Malagnac F."/>
            <person name="Mello A."/>
            <person name="Molinier V."/>
            <person name="Miyauchi S."/>
            <person name="Poulain J."/>
            <person name="Riccioni C."/>
            <person name="Rubini A."/>
            <person name="Sitrit Y."/>
            <person name="Splivallo R."/>
            <person name="Traeger S."/>
            <person name="Wang M."/>
            <person name="Zifcakova L."/>
            <person name="Wipf D."/>
            <person name="Zambonelli A."/>
            <person name="Paolocci F."/>
            <person name="Nowrousian M."/>
            <person name="Ottonello S."/>
            <person name="Baldrian P."/>
            <person name="Spatafora J.W."/>
            <person name="Henrissat B."/>
            <person name="Nagy L.G."/>
            <person name="Aury J.M."/>
            <person name="Wincker P."/>
            <person name="Grigoriev I.V."/>
            <person name="Bonfante P."/>
            <person name="Martin F.M."/>
        </authorList>
    </citation>
    <scope>NUCLEOTIDE SEQUENCE [LARGE SCALE GENOMIC DNA]</scope>
    <source>
        <strain evidence="2 3">CCBAS932</strain>
    </source>
</reference>
<feature type="compositionally biased region" description="Polar residues" evidence="1">
    <location>
        <begin position="703"/>
        <end position="720"/>
    </location>
</feature>
<name>A0A3N4L7T4_9PEZI</name>
<feature type="region of interest" description="Disordered" evidence="1">
    <location>
        <begin position="380"/>
        <end position="403"/>
    </location>
</feature>
<proteinExistence type="predicted"/>
<feature type="compositionally biased region" description="Low complexity" evidence="1">
    <location>
        <begin position="689"/>
        <end position="702"/>
    </location>
</feature>
<sequence length="909" mass="101496">MNWTGGSRARNGKPSSDTARIQKSYFAKVRAKNSTPLAHAALSFAFAGDGTSVSGGRRKARVPELDIILTQESQKKRKACDISHDLMPFEELVEEADKSTENRTYRSSDIKTKKQRLLEKDSWVCTTLARPLVLRSKQSAVNVRPQERATPEILRNPELFLDPINQAGIGDGHEGRSDGPNYPRYPSLERGSVDRGSEHRGFNGGVFRNLSDGGFVQIGGESTQFGGSNPEQHGLSGREMSDISEETMLFDIEGRQEENSPPMLLKGSNLFGKKHDVENFRRLPEDIGFNLNDWRVNRDTQINGGYPSSPLAPYSQVPREWGLSPPAPVNKFVSTGQEKGRDIIEEIDEVAADTWTSSPFEVLPAKPVQSRVMLSRLTQITHNDHAQESSRVKERTSREHLSNDRFTHRNNFLDRLIQEDVQQMQNQSLIACASSGSSSAGEDEGEEWMLGSNISPGPSQGGRAIDSIPTGEAQGGWEMFLKDHTVNEEEDIVDEHQELNQPYPQKHSTEFDTLEEHPERENLEGISPQIAGGKRDGNVEGQENQSQDFIRKLNLEYRDASEVPLDDRPVKAPPLAEVPTKCSATVDTILNEEKEPERTLEFDKDEDNAWRAFVFAGLDDEVEPELEPPRPPEPIRRRTTMPLKSSLKPPKVMLPSRSDLEPELPTNYSPKENTYAPSMAGATVGSGSGPSSEDTSSAAGSSPIAQRTSKFFNSGHNIASSPPAVPAGTASTRSRSILPIGWRGQGNLYSRSQQKTSKRERSVQKDQIQNHGQKKAAEEEIEDIEDCIKKRLIYCSYSLVVHYYILVSRGEMVLIIGHHSRDFSHPLSHISICYSFRTPRLSLPENPKYLALPLLSAKCKWARWHWGYMNGPIFSKEHYQMIQNALRFSGHPERTRPLPPPPVGLISNT</sequence>
<feature type="region of interest" description="Disordered" evidence="1">
    <location>
        <begin position="433"/>
        <end position="462"/>
    </location>
</feature>
<organism evidence="2 3">
    <name type="scientific">Morchella conica CCBAS932</name>
    <dbReference type="NCBI Taxonomy" id="1392247"/>
    <lineage>
        <taxon>Eukaryota</taxon>
        <taxon>Fungi</taxon>
        <taxon>Dikarya</taxon>
        <taxon>Ascomycota</taxon>
        <taxon>Pezizomycotina</taxon>
        <taxon>Pezizomycetes</taxon>
        <taxon>Pezizales</taxon>
        <taxon>Morchellaceae</taxon>
        <taxon>Morchella</taxon>
    </lineage>
</organism>
<evidence type="ECO:0000256" key="1">
    <source>
        <dbReference type="SAM" id="MobiDB-lite"/>
    </source>
</evidence>
<feature type="compositionally biased region" description="Basic and acidic residues" evidence="1">
    <location>
        <begin position="382"/>
        <end position="403"/>
    </location>
</feature>
<feature type="compositionally biased region" description="Basic and acidic residues" evidence="1">
    <location>
        <begin position="627"/>
        <end position="636"/>
    </location>
</feature>
<accession>A0A3N4L7T4</accession>
<dbReference type="EMBL" id="ML119105">
    <property type="protein sequence ID" value="RPB17519.1"/>
    <property type="molecule type" value="Genomic_DNA"/>
</dbReference>
<dbReference type="OrthoDB" id="5426563at2759"/>
<feature type="region of interest" description="Disordered" evidence="1">
    <location>
        <begin position="1"/>
        <end position="20"/>
    </location>
</feature>
<feature type="region of interest" description="Disordered" evidence="1">
    <location>
        <begin position="616"/>
        <end position="776"/>
    </location>
</feature>